<dbReference type="Proteomes" id="UP001342418">
    <property type="component" value="Chromosome"/>
</dbReference>
<dbReference type="SUPFAM" id="SSF56112">
    <property type="entry name" value="Protein kinase-like (PK-like)"/>
    <property type="match status" value="1"/>
</dbReference>
<gene>
    <name evidence="1" type="ORF">NTH_02098</name>
</gene>
<organism evidence="1 2">
    <name type="scientific">Nitratireductor thuwali</name>
    <dbReference type="NCBI Taxonomy" id="2267699"/>
    <lineage>
        <taxon>Bacteria</taxon>
        <taxon>Pseudomonadati</taxon>
        <taxon>Pseudomonadota</taxon>
        <taxon>Alphaproteobacteria</taxon>
        <taxon>Hyphomicrobiales</taxon>
        <taxon>Phyllobacteriaceae</taxon>
        <taxon>Nitratireductor</taxon>
    </lineage>
</organism>
<evidence type="ECO:0000313" key="1">
    <source>
        <dbReference type="EMBL" id="UUP17628.1"/>
    </source>
</evidence>
<dbReference type="EMBL" id="CP030941">
    <property type="protein sequence ID" value="UUP17628.1"/>
    <property type="molecule type" value="Genomic_DNA"/>
</dbReference>
<dbReference type="InterPro" id="IPR011009">
    <property type="entry name" value="Kinase-like_dom_sf"/>
</dbReference>
<accession>A0ABY5MJZ4</accession>
<keyword evidence="2" id="KW-1185">Reference proteome</keyword>
<evidence type="ECO:0008006" key="3">
    <source>
        <dbReference type="Google" id="ProtNLM"/>
    </source>
</evidence>
<reference evidence="1 2" key="1">
    <citation type="submission" date="2018-07" db="EMBL/GenBank/DDBJ databases">
        <title>Genome sequence of Nitratireductor thuwali#1536.</title>
        <authorList>
            <person name="Michoud G."/>
            <person name="Merlino G."/>
            <person name="Sefrji F.O."/>
            <person name="Daffonchio D."/>
        </authorList>
    </citation>
    <scope>NUCLEOTIDE SEQUENCE [LARGE SCALE GENOMIC DNA]</scope>
    <source>
        <strain evidence="2">Nit1536</strain>
    </source>
</reference>
<protein>
    <recommendedName>
        <fullName evidence="3">Serine/threonine protein phosphatase</fullName>
    </recommendedName>
</protein>
<name>A0ABY5MJZ4_9HYPH</name>
<evidence type="ECO:0000313" key="2">
    <source>
        <dbReference type="Proteomes" id="UP001342418"/>
    </source>
</evidence>
<sequence length="294" mass="32302">MMNKGHFDERTDREDLSGLSPQALEDLLRLLVLGQQQRISSADLDGRRVWIKRYDAEPTPLSGRIHAVLSPLIPVYALRASPKASAAQMVEREVRKMKVFREAGFETPQVLHSAAAIMVLSDQARIVQHELDRLRLVDTLRHDRLLIEAAAVLGRAHSRGLCHGRPHPRDMFIAEGGWGFVDFEEEPEASMPLCAAQARDVWLLFLQISTQALQPETEDRALAAYRAEAPSGSLIGLKSIINVLSPLLPVLSLVEKVSLLGSDGRRLLSATRFLKGTLAATGAETETSKPVAAG</sequence>
<proteinExistence type="predicted"/>